<dbReference type="InterPro" id="IPR029062">
    <property type="entry name" value="Class_I_gatase-like"/>
</dbReference>
<dbReference type="PANTHER" id="PTHR36175:SF1">
    <property type="entry name" value="CYANOPHYCINASE"/>
    <property type="match status" value="1"/>
</dbReference>
<dbReference type="Gene3D" id="3.40.50.880">
    <property type="match status" value="1"/>
</dbReference>
<dbReference type="Proteomes" id="UP001520878">
    <property type="component" value="Unassembled WGS sequence"/>
</dbReference>
<organism evidence="1 2">
    <name type="scientific">Fluctibacter halophilus</name>
    <dbReference type="NCBI Taxonomy" id="226011"/>
    <lineage>
        <taxon>Bacteria</taxon>
        <taxon>Pseudomonadati</taxon>
        <taxon>Pseudomonadota</taxon>
        <taxon>Gammaproteobacteria</taxon>
        <taxon>Alteromonadales</taxon>
        <taxon>Alteromonadaceae</taxon>
        <taxon>Fluctibacter</taxon>
    </lineage>
</organism>
<gene>
    <name evidence="1" type="ORF">LJ739_10070</name>
</gene>
<dbReference type="CDD" id="cd03145">
    <property type="entry name" value="GAT1_cyanophycinase"/>
    <property type="match status" value="1"/>
</dbReference>
<reference evidence="1 2" key="1">
    <citation type="submission" date="2021-10" db="EMBL/GenBank/DDBJ databases">
        <title>Draft genome of Aestuariibacter halophilus JC2043.</title>
        <authorList>
            <person name="Emsley S.A."/>
            <person name="Pfannmuller K.M."/>
            <person name="Ushijima B."/>
            <person name="Saw J.H."/>
            <person name="Videau P."/>
        </authorList>
    </citation>
    <scope>NUCLEOTIDE SEQUENCE [LARGE SCALE GENOMIC DNA]</scope>
    <source>
        <strain evidence="1 2">JC2043</strain>
    </source>
</reference>
<dbReference type="SUPFAM" id="SSF52317">
    <property type="entry name" value="Class I glutamine amidotransferase-like"/>
    <property type="match status" value="1"/>
</dbReference>
<proteinExistence type="predicted"/>
<evidence type="ECO:0000313" key="1">
    <source>
        <dbReference type="EMBL" id="MCC2616587.1"/>
    </source>
</evidence>
<evidence type="ECO:0000313" key="2">
    <source>
        <dbReference type="Proteomes" id="UP001520878"/>
    </source>
</evidence>
<dbReference type="EMBL" id="JAJEWP010000002">
    <property type="protein sequence ID" value="MCC2616587.1"/>
    <property type="molecule type" value="Genomic_DNA"/>
</dbReference>
<sequence length="568" mass="62773">MIFISCFTVSYNSYAQGTSQRFDLLLAGGGLKTCASLGPQNCKNADLFIDAKEKIVYRIDQRGLERLHKNSQFWPEFKPQFQRLYAELKHTYASDGDRELDRSALKSVLEDTKTPFSSLPDPVYFALLDSLEVPLLTADNQRRREQVSLKQTTNLSSVAIYQTFVQQAAMRVEEGHKPRVAVVTASSRDPFEVADFYIEVFRQAGAEVVWLPLDNALRQALDREAQGLNGCAALEQLHARALRFDRQRIYPQRWAAQQALCQSPQSLLDTLASVQGIFFNGGDQSLTLAALMNGQGGDSPTLSLIRQRMARHELIVGGTSAGTAVQAGGVNQQRPIPMLTNGHSRNALRRGILALSAPSQRCSQQPCASGVLADDITIRGSGGTGLFDVGLLDTHFSERDREARLAMAVIDAGQRWGFGVDETTALLVAYQPESVRMHVVGQSGVFAVDGLDSVHQHSRSGEKQDVVIGALAHYWPSGTTIELDKDSNAHIIWPKASTHLPGKPVSDLPGRWRQATTSACGDKKPLQWQQYGYQFALQGSDKTQYYQEDKASYCGYAEWPFVIRWVCG</sequence>
<accession>A0ABS8G7M4</accession>
<keyword evidence="2" id="KW-1185">Reference proteome</keyword>
<dbReference type="PANTHER" id="PTHR36175">
    <property type="entry name" value="CYANOPHYCINASE"/>
    <property type="match status" value="1"/>
</dbReference>
<name>A0ABS8G7M4_9ALTE</name>
<protein>
    <submittedName>
        <fullName evidence="1">Cyanophycinase</fullName>
    </submittedName>
</protein>
<comment type="caution">
    <text evidence="1">The sequence shown here is derived from an EMBL/GenBank/DDBJ whole genome shotgun (WGS) entry which is preliminary data.</text>
</comment>